<reference evidence="1 2" key="1">
    <citation type="journal article" date="2016" name="Nat. Commun.">
        <title>Thousands of microbial genomes shed light on interconnected biogeochemical processes in an aquifer system.</title>
        <authorList>
            <person name="Anantharaman K."/>
            <person name="Brown C.T."/>
            <person name="Hug L.A."/>
            <person name="Sharon I."/>
            <person name="Castelle C.J."/>
            <person name="Probst A.J."/>
            <person name="Thomas B.C."/>
            <person name="Singh A."/>
            <person name="Wilkins M.J."/>
            <person name="Karaoz U."/>
            <person name="Brodie E.L."/>
            <person name="Williams K.H."/>
            <person name="Hubbard S.S."/>
            <person name="Banfield J.F."/>
        </authorList>
    </citation>
    <scope>NUCLEOTIDE SEQUENCE [LARGE SCALE GENOMIC DNA]</scope>
</reference>
<protein>
    <submittedName>
        <fullName evidence="1">Uncharacterized protein</fullName>
    </submittedName>
</protein>
<dbReference type="EMBL" id="MFZI01000059">
    <property type="protein sequence ID" value="OGK18952.1"/>
    <property type="molecule type" value="Genomic_DNA"/>
</dbReference>
<comment type="caution">
    <text evidence="1">The sequence shown here is derived from an EMBL/GenBank/DDBJ whole genome shotgun (WGS) entry which is preliminary data.</text>
</comment>
<organism evidence="1 2">
    <name type="scientific">Candidatus Roizmanbacteria bacterium RIFCSPHIGHO2_01_FULL_39_8</name>
    <dbReference type="NCBI Taxonomy" id="1802033"/>
    <lineage>
        <taxon>Bacteria</taxon>
        <taxon>Candidatus Roizmaniibacteriota</taxon>
    </lineage>
</organism>
<evidence type="ECO:0000313" key="1">
    <source>
        <dbReference type="EMBL" id="OGK18952.1"/>
    </source>
</evidence>
<evidence type="ECO:0000313" key="2">
    <source>
        <dbReference type="Proteomes" id="UP000177026"/>
    </source>
</evidence>
<dbReference type="Proteomes" id="UP000177026">
    <property type="component" value="Unassembled WGS sequence"/>
</dbReference>
<dbReference type="AlphaFoldDB" id="A0A1F7GK54"/>
<accession>A0A1F7GK54</accession>
<gene>
    <name evidence="1" type="ORF">A2866_04105</name>
</gene>
<name>A0A1F7GK54_9BACT</name>
<proteinExistence type="predicted"/>
<sequence length="64" mass="7135">MCYLKPLKVKKIIGGKALLENGLEAVYDTHVGKIKKNDRVLVYGNLIIERISIAAKNQPKNEAN</sequence>